<dbReference type="AlphaFoldDB" id="A0AA88REL9"/>
<dbReference type="EMBL" id="JAVXUO010001298">
    <property type="protein sequence ID" value="KAK2983859.1"/>
    <property type="molecule type" value="Genomic_DNA"/>
</dbReference>
<evidence type="ECO:0000256" key="2">
    <source>
        <dbReference type="SAM" id="Coils"/>
    </source>
</evidence>
<evidence type="ECO:0000256" key="1">
    <source>
        <dbReference type="ARBA" id="ARBA00023054"/>
    </source>
</evidence>
<dbReference type="Proteomes" id="UP001187471">
    <property type="component" value="Unassembled WGS sequence"/>
</dbReference>
<feature type="coiled-coil region" evidence="2">
    <location>
        <begin position="291"/>
        <end position="368"/>
    </location>
</feature>
<evidence type="ECO:0008006" key="7">
    <source>
        <dbReference type="Google" id="ProtNLM"/>
    </source>
</evidence>
<accession>A0AA88REL9</accession>
<organism evidence="5 6">
    <name type="scientific">Escallonia rubra</name>
    <dbReference type="NCBI Taxonomy" id="112253"/>
    <lineage>
        <taxon>Eukaryota</taxon>
        <taxon>Viridiplantae</taxon>
        <taxon>Streptophyta</taxon>
        <taxon>Embryophyta</taxon>
        <taxon>Tracheophyta</taxon>
        <taxon>Spermatophyta</taxon>
        <taxon>Magnoliopsida</taxon>
        <taxon>eudicotyledons</taxon>
        <taxon>Gunneridae</taxon>
        <taxon>Pentapetalae</taxon>
        <taxon>asterids</taxon>
        <taxon>campanulids</taxon>
        <taxon>Escalloniales</taxon>
        <taxon>Escalloniaceae</taxon>
        <taxon>Escallonia</taxon>
    </lineage>
</organism>
<feature type="region of interest" description="Disordered" evidence="3">
    <location>
        <begin position="516"/>
        <end position="551"/>
    </location>
</feature>
<proteinExistence type="predicted"/>
<dbReference type="GO" id="GO:0055028">
    <property type="term" value="C:cortical microtubule"/>
    <property type="evidence" value="ECO:0007669"/>
    <property type="project" value="TreeGrafter"/>
</dbReference>
<keyword evidence="1 2" id="KW-0175">Coiled coil</keyword>
<evidence type="ECO:0000256" key="3">
    <source>
        <dbReference type="SAM" id="MobiDB-lite"/>
    </source>
</evidence>
<feature type="region of interest" description="Disordered" evidence="3">
    <location>
        <begin position="35"/>
        <end position="80"/>
    </location>
</feature>
<evidence type="ECO:0000313" key="5">
    <source>
        <dbReference type="EMBL" id="KAK2983859.1"/>
    </source>
</evidence>
<keyword evidence="4" id="KW-0812">Transmembrane</keyword>
<feature type="compositionally biased region" description="Polar residues" evidence="3">
    <location>
        <begin position="516"/>
        <end position="530"/>
    </location>
</feature>
<feature type="coiled-coil region" evidence="2">
    <location>
        <begin position="158"/>
        <end position="257"/>
    </location>
</feature>
<keyword evidence="4" id="KW-1133">Transmembrane helix</keyword>
<name>A0AA88REL9_9ASTE</name>
<dbReference type="InterPro" id="IPR040265">
    <property type="entry name" value="CHUP1/IPGA1-like"/>
</dbReference>
<dbReference type="GO" id="GO:0072699">
    <property type="term" value="P:protein localization to cortical microtubule cytoskeleton"/>
    <property type="evidence" value="ECO:0007669"/>
    <property type="project" value="TreeGrafter"/>
</dbReference>
<feature type="region of interest" description="Disordered" evidence="3">
    <location>
        <begin position="451"/>
        <end position="471"/>
    </location>
</feature>
<feature type="compositionally biased region" description="Low complexity" evidence="3">
    <location>
        <begin position="39"/>
        <end position="49"/>
    </location>
</feature>
<evidence type="ECO:0000256" key="4">
    <source>
        <dbReference type="SAM" id="Phobius"/>
    </source>
</evidence>
<feature type="compositionally biased region" description="Polar residues" evidence="3">
    <location>
        <begin position="50"/>
        <end position="59"/>
    </location>
</feature>
<reference evidence="5" key="1">
    <citation type="submission" date="2022-12" db="EMBL/GenBank/DDBJ databases">
        <title>Draft genome assemblies for two species of Escallonia (Escalloniales).</title>
        <authorList>
            <person name="Chanderbali A."/>
            <person name="Dervinis C."/>
            <person name="Anghel I."/>
            <person name="Soltis D."/>
            <person name="Soltis P."/>
            <person name="Zapata F."/>
        </authorList>
    </citation>
    <scope>NUCLEOTIDE SEQUENCE</scope>
    <source>
        <strain evidence="5">UCBG92.1500</strain>
        <tissue evidence="5">Leaf</tissue>
    </source>
</reference>
<dbReference type="PANTHER" id="PTHR31342:SF4">
    <property type="entry name" value="ACTIN BINDING PROTEIN FAMILY"/>
    <property type="match status" value="1"/>
</dbReference>
<feature type="transmembrane region" description="Helical" evidence="4">
    <location>
        <begin position="12"/>
        <end position="31"/>
    </location>
</feature>
<sequence length="643" mass="72861">MGRENRGIRPVLVKFGVALALSLGGILYSILRTKRNRPSDSTPSPGPSDCENQVDSGGSRSDDHALETTPRSCSTDSIGPEKHEELRLLKSSFDSAIAGLSPNERSNTDKDGFLLPEFNELVKEFDLAAKKMYVSPERDVETLTSDSDTPRGYKCVERDEHEQEIKSLRNMVKILKERERTLEIQLLEYYGLKEQETAVMELQNRLKINNMEAKLFTLKIESLKADNRRLEAQVTNYAKVVADLEAARAKIKMLKKKLRYEAGQNKEQILTLQQRVTRLQDQEHKASDTDIEIKLQRLKDLEEEAEELRNSNHSLQEKSDLAQRLEYVQNLATSVLEDKETERLKQEANHLRKQNEDLSNEIERLQADRCVDVEELVYLRWLNACLRYELRNYQPSPGKTIARDLSRTLSPKSEEKAKQLILEYANKEGPGEKGINILEFDSDQWSSSQASYLTDSGEFDDSSIENSSTTKTNIPSKSKVFGKLMKLLRGKDAHHSRGSSVETSAFAEDVLGTYSSDSPACNSGSSTLTDVQGHRLRTSSQGSSRHSFDLQRPLNLQRLKSVKADDINEMERTRRNSDSGSLCLYRKIDTITEGAVSSSKDNQLHQESEDVQKSELVKYAEVLKDSRGATSKFRRRSASFSSF</sequence>
<keyword evidence="4" id="KW-0472">Membrane</keyword>
<dbReference type="PANTHER" id="PTHR31342">
    <property type="entry name" value="PROTEIN CHUP1, CHLOROPLASTIC"/>
    <property type="match status" value="1"/>
</dbReference>
<keyword evidence="6" id="KW-1185">Reference proteome</keyword>
<comment type="caution">
    <text evidence="5">The sequence shown here is derived from an EMBL/GenBank/DDBJ whole genome shotgun (WGS) entry which is preliminary data.</text>
</comment>
<gene>
    <name evidence="5" type="ORF">RJ640_008535</name>
</gene>
<evidence type="ECO:0000313" key="6">
    <source>
        <dbReference type="Proteomes" id="UP001187471"/>
    </source>
</evidence>
<protein>
    <recommendedName>
        <fullName evidence="7">Protein CHUP1, chloroplastic</fullName>
    </recommendedName>
</protein>